<dbReference type="AlphaFoldDB" id="A0A5Q0UGH0"/>
<feature type="compositionally biased region" description="Basic residues" evidence="1">
    <location>
        <begin position="1"/>
        <end position="11"/>
    </location>
</feature>
<evidence type="ECO:0000313" key="3">
    <source>
        <dbReference type="Proteomes" id="UP000377803"/>
    </source>
</evidence>
<dbReference type="GeneID" id="42364793"/>
<feature type="region of interest" description="Disordered" evidence="1">
    <location>
        <begin position="1"/>
        <end position="50"/>
    </location>
</feature>
<dbReference type="Proteomes" id="UP000377803">
    <property type="component" value="Chromosome"/>
</dbReference>
<proteinExistence type="predicted"/>
<organism evidence="2 3">
    <name type="scientific">Candidatus Nanohalobium constans</name>
    <dbReference type="NCBI Taxonomy" id="2565781"/>
    <lineage>
        <taxon>Archaea</taxon>
        <taxon>Candidatus Nanohalarchaeota</taxon>
        <taxon>Candidatus Nanohalobia</taxon>
        <taxon>Candidatus Nanohalobiales</taxon>
        <taxon>Candidatus Nanohalobiaceae</taxon>
        <taxon>Candidatus Nanohalobium</taxon>
    </lineage>
</organism>
<name>A0A5Q0UGH0_9ARCH</name>
<dbReference type="EMBL" id="CP040089">
    <property type="protein sequence ID" value="QGA80310.1"/>
    <property type="molecule type" value="Genomic_DNA"/>
</dbReference>
<protein>
    <submittedName>
        <fullName evidence="2">Uncharacterized protein</fullName>
    </submittedName>
</protein>
<keyword evidence="3" id="KW-1185">Reference proteome</keyword>
<feature type="compositionally biased region" description="Basic and acidic residues" evidence="1">
    <location>
        <begin position="20"/>
        <end position="50"/>
    </location>
</feature>
<accession>A0A5Q0UGH0</accession>
<evidence type="ECO:0000313" key="2">
    <source>
        <dbReference type="EMBL" id="QGA80310.1"/>
    </source>
</evidence>
<gene>
    <name evidence="2" type="ORF">LC1Nh_0409</name>
</gene>
<evidence type="ECO:0000256" key="1">
    <source>
        <dbReference type="SAM" id="MobiDB-lite"/>
    </source>
</evidence>
<dbReference type="RefSeq" id="WP_153550049.1">
    <property type="nucleotide sequence ID" value="NZ_CP040089.1"/>
</dbReference>
<sequence length="50" mass="5941">MSRDKAKKQKQKAADMLGLSDERAEEIFEETESRTQKKKKELQEKAEREE</sequence>
<reference evidence="3" key="1">
    <citation type="submission" date="2019-05" db="EMBL/GenBank/DDBJ databases">
        <title>Candidatus Nanohalobium constans, a novel model system to study the DPANN nano-sized archaea: genomic and physiological characterization of a nanoarchaeon co-cultured with its chitinotrophic host.</title>
        <authorList>
            <person name="La Cono V."/>
            <person name="Arcadi E."/>
            <person name="Crisafi F."/>
            <person name="Denaro R."/>
            <person name="La Spada G."/>
            <person name="Messina E."/>
            <person name="Smedile F."/>
            <person name="Toshchakov S.V."/>
            <person name="Shevchenko M.A."/>
            <person name="Golyshin P.N."/>
            <person name="Golyshina O.V."/>
            <person name="Ferrer M."/>
            <person name="Rohde M."/>
            <person name="Mushegian A."/>
            <person name="Sorokin D.Y."/>
            <person name="Giuliano L."/>
            <person name="Yakimov M.M."/>
        </authorList>
    </citation>
    <scope>NUCLEOTIDE SEQUENCE [LARGE SCALE GENOMIC DNA]</scope>
    <source>
        <strain evidence="3">LC1Nh</strain>
    </source>
</reference>
<dbReference type="KEGG" id="ncon:LC1Nh_0409"/>